<keyword evidence="1" id="KW-0472">Membrane</keyword>
<organism evidence="2 3">
    <name type="scientific">Aequorivita antarctica</name>
    <dbReference type="NCBI Taxonomy" id="153266"/>
    <lineage>
        <taxon>Bacteria</taxon>
        <taxon>Pseudomonadati</taxon>
        <taxon>Bacteroidota</taxon>
        <taxon>Flavobacteriia</taxon>
        <taxon>Flavobacteriales</taxon>
        <taxon>Flavobacteriaceae</taxon>
        <taxon>Aequorivita</taxon>
    </lineage>
</organism>
<comment type="caution">
    <text evidence="2">The sequence shown here is derived from an EMBL/GenBank/DDBJ whole genome shotgun (WGS) entry which is preliminary data.</text>
</comment>
<evidence type="ECO:0000313" key="3">
    <source>
        <dbReference type="Proteomes" id="UP000321497"/>
    </source>
</evidence>
<evidence type="ECO:0000313" key="2">
    <source>
        <dbReference type="EMBL" id="TXD73785.1"/>
    </source>
</evidence>
<proteinExistence type="predicted"/>
<gene>
    <name evidence="2" type="ORF">ESU54_04755</name>
</gene>
<accession>A0A5C6Z252</accession>
<keyword evidence="1" id="KW-0812">Transmembrane</keyword>
<feature type="transmembrane region" description="Helical" evidence="1">
    <location>
        <begin position="12"/>
        <end position="31"/>
    </location>
</feature>
<dbReference type="Proteomes" id="UP000321497">
    <property type="component" value="Unassembled WGS sequence"/>
</dbReference>
<name>A0A5C6Z252_9FLAO</name>
<keyword evidence="1" id="KW-1133">Transmembrane helix</keyword>
<keyword evidence="3" id="KW-1185">Reference proteome</keyword>
<reference evidence="2 3" key="1">
    <citation type="submission" date="2019-08" db="EMBL/GenBank/DDBJ databases">
        <title>Genome of Aequorivita antarctica SW49 (type strain).</title>
        <authorList>
            <person name="Bowman J.P."/>
        </authorList>
    </citation>
    <scope>NUCLEOTIDE SEQUENCE [LARGE SCALE GENOMIC DNA]</scope>
    <source>
        <strain evidence="2 3">SW49</strain>
    </source>
</reference>
<dbReference type="AlphaFoldDB" id="A0A5C6Z252"/>
<dbReference type="RefSeq" id="WP_111843586.1">
    <property type="nucleotide sequence ID" value="NZ_UEGI01000002.1"/>
</dbReference>
<dbReference type="InterPro" id="IPR045538">
    <property type="entry name" value="CIS_TMP"/>
</dbReference>
<evidence type="ECO:0000256" key="1">
    <source>
        <dbReference type="SAM" id="Phobius"/>
    </source>
</evidence>
<sequence>MSEQVDREFLDSLLINSAGLIIIAPFLPMLFEKSGLMQDSRFRDAESLYKAIHLLEYAAAGSTIVNEQDLVIHKVLCGISIKTPIDLSITLSDTDKELVESLLLAVIQQWTVLGQTSIAGLQETFLQRKGRLEEDADAYFLRVEQKAFDMLLDQIPWNITTIKLGWMQKTLNVTWR</sequence>
<dbReference type="OrthoDB" id="1488184at2"/>
<dbReference type="Pfam" id="PF19268">
    <property type="entry name" value="CIS_TMP"/>
    <property type="match status" value="1"/>
</dbReference>
<dbReference type="EMBL" id="VORT01000003">
    <property type="protein sequence ID" value="TXD73785.1"/>
    <property type="molecule type" value="Genomic_DNA"/>
</dbReference>
<protein>
    <submittedName>
        <fullName evidence="2">Uncharacterized protein</fullName>
    </submittedName>
</protein>